<accession>A0AAW2SQQ6</accession>
<dbReference type="AlphaFoldDB" id="A0AAW2SQQ6"/>
<gene>
    <name evidence="1" type="ORF">Slati_4444100</name>
</gene>
<dbReference type="InterPro" id="IPR021109">
    <property type="entry name" value="Peptidase_aspartic_dom_sf"/>
</dbReference>
<dbReference type="PANTHER" id="PTHR33067">
    <property type="entry name" value="RNA-DIRECTED DNA POLYMERASE-RELATED"/>
    <property type="match status" value="1"/>
</dbReference>
<dbReference type="EMBL" id="JACGWN010000016">
    <property type="protein sequence ID" value="KAL0394779.1"/>
    <property type="molecule type" value="Genomic_DNA"/>
</dbReference>
<reference evidence="1" key="2">
    <citation type="journal article" date="2024" name="Plant">
        <title>Genomic evolution and insights into agronomic trait innovations of Sesamum species.</title>
        <authorList>
            <person name="Miao H."/>
            <person name="Wang L."/>
            <person name="Qu L."/>
            <person name="Liu H."/>
            <person name="Sun Y."/>
            <person name="Le M."/>
            <person name="Wang Q."/>
            <person name="Wei S."/>
            <person name="Zheng Y."/>
            <person name="Lin W."/>
            <person name="Duan Y."/>
            <person name="Cao H."/>
            <person name="Xiong S."/>
            <person name="Wang X."/>
            <person name="Wei L."/>
            <person name="Li C."/>
            <person name="Ma Q."/>
            <person name="Ju M."/>
            <person name="Zhao R."/>
            <person name="Li G."/>
            <person name="Mu C."/>
            <person name="Tian Q."/>
            <person name="Mei H."/>
            <person name="Zhang T."/>
            <person name="Gao T."/>
            <person name="Zhang H."/>
        </authorList>
    </citation>
    <scope>NUCLEOTIDE SEQUENCE</scope>
    <source>
        <strain evidence="1">KEN1</strain>
    </source>
</reference>
<protein>
    <submittedName>
        <fullName evidence="1">Uncharacterized protein</fullName>
    </submittedName>
</protein>
<proteinExistence type="predicted"/>
<name>A0AAW2SQQ6_9LAMI</name>
<dbReference type="Gene3D" id="2.40.70.10">
    <property type="entry name" value="Acid Proteases"/>
    <property type="match status" value="1"/>
</dbReference>
<dbReference type="SUPFAM" id="SSF50630">
    <property type="entry name" value="Acid proteases"/>
    <property type="match status" value="1"/>
</dbReference>
<sequence>MNKLSSEAFNIIDEIATNLYSYGLERTDNRIAGIHSVDAVTALSAQMVALTQKMDNFGAAMRNFAPTGPYDAYGQMGPFGQDCLISIHTPTHTTRDGGATLIFHRVIINSKGRQMPSYVKFLKEVISNKRKCEGGESVKLNEECSAILQNKLLPKLKDSGSFSIPCTIENTDFDKALCDLGASVNLMSYSIFEKLGMHELTLTIITLQQADRSIKYPMEIVEDVLVKVEKFIIPVDFIVLDMEEDVNMPLILGRPFLATSRALIDVQKGQLTLRVNDEHKRGMNLIGRRDRGTKPTRMVDCTRNIQRHGMKNKKFKDGDKRHHKNKGPIKVDWSTAVVGPSLLLAPLLLAPPRDYTVATNARCFAPFLSSAVLALCPIIVRYC</sequence>
<dbReference type="PANTHER" id="PTHR33067:SF9">
    <property type="entry name" value="RNA-DIRECTED DNA POLYMERASE"/>
    <property type="match status" value="1"/>
</dbReference>
<comment type="caution">
    <text evidence="1">The sequence shown here is derived from an EMBL/GenBank/DDBJ whole genome shotgun (WGS) entry which is preliminary data.</text>
</comment>
<reference evidence="1" key="1">
    <citation type="submission" date="2020-06" db="EMBL/GenBank/DDBJ databases">
        <authorList>
            <person name="Li T."/>
            <person name="Hu X."/>
            <person name="Zhang T."/>
            <person name="Song X."/>
            <person name="Zhang H."/>
            <person name="Dai N."/>
            <person name="Sheng W."/>
            <person name="Hou X."/>
            <person name="Wei L."/>
        </authorList>
    </citation>
    <scope>NUCLEOTIDE SEQUENCE</scope>
    <source>
        <strain evidence="1">KEN1</strain>
        <tissue evidence="1">Leaf</tissue>
    </source>
</reference>
<dbReference type="CDD" id="cd00303">
    <property type="entry name" value="retropepsin_like"/>
    <property type="match status" value="1"/>
</dbReference>
<organism evidence="1">
    <name type="scientific">Sesamum latifolium</name>
    <dbReference type="NCBI Taxonomy" id="2727402"/>
    <lineage>
        <taxon>Eukaryota</taxon>
        <taxon>Viridiplantae</taxon>
        <taxon>Streptophyta</taxon>
        <taxon>Embryophyta</taxon>
        <taxon>Tracheophyta</taxon>
        <taxon>Spermatophyta</taxon>
        <taxon>Magnoliopsida</taxon>
        <taxon>eudicotyledons</taxon>
        <taxon>Gunneridae</taxon>
        <taxon>Pentapetalae</taxon>
        <taxon>asterids</taxon>
        <taxon>lamiids</taxon>
        <taxon>Lamiales</taxon>
        <taxon>Pedaliaceae</taxon>
        <taxon>Sesamum</taxon>
    </lineage>
</organism>
<evidence type="ECO:0000313" key="1">
    <source>
        <dbReference type="EMBL" id="KAL0394779.1"/>
    </source>
</evidence>